<comment type="caution">
    <text evidence="2">The sequence shown here is derived from an EMBL/GenBank/DDBJ whole genome shotgun (WGS) entry which is preliminary data.</text>
</comment>
<dbReference type="Pfam" id="PF12697">
    <property type="entry name" value="Abhydrolase_6"/>
    <property type="match status" value="1"/>
</dbReference>
<organism evidence="2 3">
    <name type="scientific">Variovorax soli</name>
    <dbReference type="NCBI Taxonomy" id="376815"/>
    <lineage>
        <taxon>Bacteria</taxon>
        <taxon>Pseudomonadati</taxon>
        <taxon>Pseudomonadota</taxon>
        <taxon>Betaproteobacteria</taxon>
        <taxon>Burkholderiales</taxon>
        <taxon>Comamonadaceae</taxon>
        <taxon>Variovorax</taxon>
    </lineage>
</organism>
<evidence type="ECO:0000259" key="1">
    <source>
        <dbReference type="Pfam" id="PF12697"/>
    </source>
</evidence>
<dbReference type="Gene3D" id="3.40.50.1820">
    <property type="entry name" value="alpha/beta hydrolase"/>
    <property type="match status" value="1"/>
</dbReference>
<protein>
    <submittedName>
        <fullName evidence="2">Pimeloyl-ACP methyl ester carboxylesterase</fullName>
    </submittedName>
</protein>
<name>A0ABU1NJR7_9BURK</name>
<dbReference type="InterPro" id="IPR000073">
    <property type="entry name" value="AB_hydrolase_1"/>
</dbReference>
<dbReference type="EMBL" id="JAVDRF010000012">
    <property type="protein sequence ID" value="MDR6538694.1"/>
    <property type="molecule type" value="Genomic_DNA"/>
</dbReference>
<sequence length="257" mass="28640">MALGHAAFLALEFVASYHVNGRDSLCRAPAIQCVRAWLAESRVALQVFCWQQPFRSRAVADHLPHGSRCRGVVLVHGFLCNRGFWNPWMRELRARDHPFVAPNLEPVFGSIDQYVQCIEEAITRVSTVTGRPPVLVCHSMGGLAARSWLRGADAARVHRIVTIGTPHRGTWLARFSRTANGRQMRIDGDWLRQMEIENGSAGRPPFTCWYSNCDNVVFPASTATLSNADNRLAAGRGHVELAFVPSLRQQTLALLED</sequence>
<dbReference type="PANTHER" id="PTHR37946:SF1">
    <property type="entry name" value="SLL1969 PROTEIN"/>
    <property type="match status" value="1"/>
</dbReference>
<keyword evidence="3" id="KW-1185">Reference proteome</keyword>
<dbReference type="Proteomes" id="UP001184230">
    <property type="component" value="Unassembled WGS sequence"/>
</dbReference>
<feature type="domain" description="AB hydrolase-1" evidence="1">
    <location>
        <begin position="72"/>
        <end position="192"/>
    </location>
</feature>
<accession>A0ABU1NJR7</accession>
<dbReference type="InterPro" id="IPR029058">
    <property type="entry name" value="AB_hydrolase_fold"/>
</dbReference>
<dbReference type="RefSeq" id="WP_309905736.1">
    <property type="nucleotide sequence ID" value="NZ_JAVDRF010000012.1"/>
</dbReference>
<evidence type="ECO:0000313" key="2">
    <source>
        <dbReference type="EMBL" id="MDR6538694.1"/>
    </source>
</evidence>
<dbReference type="PANTHER" id="PTHR37946">
    <property type="entry name" value="SLL1969 PROTEIN"/>
    <property type="match status" value="1"/>
</dbReference>
<evidence type="ECO:0000313" key="3">
    <source>
        <dbReference type="Proteomes" id="UP001184230"/>
    </source>
</evidence>
<dbReference type="SUPFAM" id="SSF53474">
    <property type="entry name" value="alpha/beta-Hydrolases"/>
    <property type="match status" value="1"/>
</dbReference>
<gene>
    <name evidence="2" type="ORF">J2739_004487</name>
</gene>
<proteinExistence type="predicted"/>
<reference evidence="2 3" key="1">
    <citation type="submission" date="2023-07" db="EMBL/GenBank/DDBJ databases">
        <title>Sorghum-associated microbial communities from plants grown in Nebraska, USA.</title>
        <authorList>
            <person name="Schachtman D."/>
        </authorList>
    </citation>
    <scope>NUCLEOTIDE SEQUENCE [LARGE SCALE GENOMIC DNA]</scope>
    <source>
        <strain evidence="2 3">DS1781</strain>
    </source>
</reference>